<evidence type="ECO:0000256" key="1">
    <source>
        <dbReference type="ARBA" id="ARBA00023015"/>
    </source>
</evidence>
<reference evidence="5 6" key="1">
    <citation type="submission" date="2018-08" db="EMBL/GenBank/DDBJ databases">
        <title>Paraburkholderia sp. DHOM06 isolated from forest soil.</title>
        <authorList>
            <person name="Gao Z.-H."/>
            <person name="Qiu L.-H."/>
        </authorList>
    </citation>
    <scope>NUCLEOTIDE SEQUENCE [LARGE SCALE GENOMIC DNA]</scope>
    <source>
        <strain evidence="5 6">DHOM06</strain>
    </source>
</reference>
<dbReference type="InterPro" id="IPR018062">
    <property type="entry name" value="HTH_AraC-typ_CS"/>
</dbReference>
<dbReference type="AlphaFoldDB" id="A0A3D8JUB4"/>
<dbReference type="Gene3D" id="1.10.10.60">
    <property type="entry name" value="Homeodomain-like"/>
    <property type="match status" value="1"/>
</dbReference>
<dbReference type="GO" id="GO:0043565">
    <property type="term" value="F:sequence-specific DNA binding"/>
    <property type="evidence" value="ECO:0007669"/>
    <property type="project" value="InterPro"/>
</dbReference>
<dbReference type="SUPFAM" id="SSF46689">
    <property type="entry name" value="Homeodomain-like"/>
    <property type="match status" value="2"/>
</dbReference>
<keyword evidence="6" id="KW-1185">Reference proteome</keyword>
<feature type="domain" description="HTH araC/xylS-type" evidence="4">
    <location>
        <begin position="212"/>
        <end position="313"/>
    </location>
</feature>
<evidence type="ECO:0000259" key="4">
    <source>
        <dbReference type="PROSITE" id="PS01124"/>
    </source>
</evidence>
<dbReference type="PANTHER" id="PTHR47893">
    <property type="entry name" value="REGULATORY PROTEIN PCHR"/>
    <property type="match status" value="1"/>
</dbReference>
<keyword evidence="1" id="KW-0805">Transcription regulation</keyword>
<dbReference type="Proteomes" id="UP000256838">
    <property type="component" value="Unassembled WGS sequence"/>
</dbReference>
<dbReference type="PROSITE" id="PS00041">
    <property type="entry name" value="HTH_ARAC_FAMILY_1"/>
    <property type="match status" value="1"/>
</dbReference>
<keyword evidence="3" id="KW-0804">Transcription</keyword>
<dbReference type="PROSITE" id="PS01124">
    <property type="entry name" value="HTH_ARAC_FAMILY_2"/>
    <property type="match status" value="1"/>
</dbReference>
<evidence type="ECO:0000256" key="2">
    <source>
        <dbReference type="ARBA" id="ARBA00023125"/>
    </source>
</evidence>
<dbReference type="SMART" id="SM00342">
    <property type="entry name" value="HTH_ARAC"/>
    <property type="match status" value="1"/>
</dbReference>
<keyword evidence="2" id="KW-0238">DNA-binding</keyword>
<sequence>MLRLDDRIFSDAGEHAALLAGWDQQYFQLDSGCFRSTLQQINTDDIHLFHESVNRRIVQRGSTPRDTVAFGIVLDAQEPVTFSGQSVQKDSVIFGRSNCDFFMHFPSGAELLGIAISQSQLDGNPRLAERVRTLTTTHAATLPVASDTRQHILGFWHRFVDEARAWIELADPALAERCVSTQLVELLDLMLDGARDDRDADITWMSHSDIVARVHRMLVEHPQEPVTVQQISEALRISRRTVQNSFRLVTNKSPIEYMRAVRLNFVRQMLRTSHPSELTVRDAAQHWGFFHSGHFTQDYRKLFDAAPSDNRPH</sequence>
<dbReference type="RefSeq" id="WP_115536164.1">
    <property type="nucleotide sequence ID" value="NZ_QRGA01000015.1"/>
</dbReference>
<dbReference type="InterPro" id="IPR009057">
    <property type="entry name" value="Homeodomain-like_sf"/>
</dbReference>
<dbReference type="InterPro" id="IPR018060">
    <property type="entry name" value="HTH_AraC"/>
</dbReference>
<gene>
    <name evidence="5" type="ORF">DWV00_24315</name>
</gene>
<dbReference type="EMBL" id="QRGA01000015">
    <property type="protein sequence ID" value="RDU96236.1"/>
    <property type="molecule type" value="Genomic_DNA"/>
</dbReference>
<evidence type="ECO:0000313" key="6">
    <source>
        <dbReference type="Proteomes" id="UP000256838"/>
    </source>
</evidence>
<dbReference type="InterPro" id="IPR053142">
    <property type="entry name" value="PchR_regulatory_protein"/>
</dbReference>
<name>A0A3D8JUB4_9BURK</name>
<dbReference type="GO" id="GO:0003700">
    <property type="term" value="F:DNA-binding transcription factor activity"/>
    <property type="evidence" value="ECO:0007669"/>
    <property type="project" value="InterPro"/>
</dbReference>
<evidence type="ECO:0000256" key="3">
    <source>
        <dbReference type="ARBA" id="ARBA00023163"/>
    </source>
</evidence>
<dbReference type="Pfam" id="PF12833">
    <property type="entry name" value="HTH_18"/>
    <property type="match status" value="1"/>
</dbReference>
<comment type="caution">
    <text evidence="5">The sequence shown here is derived from an EMBL/GenBank/DDBJ whole genome shotgun (WGS) entry which is preliminary data.</text>
</comment>
<dbReference type="PANTHER" id="PTHR47893:SF1">
    <property type="entry name" value="REGULATORY PROTEIN PCHR"/>
    <property type="match status" value="1"/>
</dbReference>
<proteinExistence type="predicted"/>
<accession>A0A3D8JUB4</accession>
<dbReference type="OrthoDB" id="185346at2"/>
<evidence type="ECO:0000313" key="5">
    <source>
        <dbReference type="EMBL" id="RDU96236.1"/>
    </source>
</evidence>
<protein>
    <submittedName>
        <fullName evidence="5">Helix-turn-helix domain-containing protein</fullName>
    </submittedName>
</protein>
<organism evidence="5 6">
    <name type="scientific">Trinickia dinghuensis</name>
    <dbReference type="NCBI Taxonomy" id="2291023"/>
    <lineage>
        <taxon>Bacteria</taxon>
        <taxon>Pseudomonadati</taxon>
        <taxon>Pseudomonadota</taxon>
        <taxon>Betaproteobacteria</taxon>
        <taxon>Burkholderiales</taxon>
        <taxon>Burkholderiaceae</taxon>
        <taxon>Trinickia</taxon>
    </lineage>
</organism>